<protein>
    <submittedName>
        <fullName evidence="1">Uncharacterized protein</fullName>
    </submittedName>
</protein>
<dbReference type="EMBL" id="JAPDDP010000014">
    <property type="protein sequence ID" value="MDA0180655.1"/>
    <property type="molecule type" value="Genomic_DNA"/>
</dbReference>
<comment type="caution">
    <text evidence="1">The sequence shown here is derived from an EMBL/GenBank/DDBJ whole genome shotgun (WGS) entry which is preliminary data.</text>
</comment>
<keyword evidence="2" id="KW-1185">Reference proteome</keyword>
<accession>A0A9X3N6C3</accession>
<proteinExistence type="predicted"/>
<name>A0A9X3N6C3_9ACTN</name>
<evidence type="ECO:0000313" key="1">
    <source>
        <dbReference type="EMBL" id="MDA0180655.1"/>
    </source>
</evidence>
<gene>
    <name evidence="1" type="ORF">OJ997_10160</name>
</gene>
<sequence length="87" mass="8951">MALRKQKSRKQQVAELAVDYLKIKTATKAAKGGAKGARKAAKGTAVYKVAKKTPIVKRIPVVVGAGVAALVATKVVKGRGGNEPSPA</sequence>
<evidence type="ECO:0000313" key="2">
    <source>
        <dbReference type="Proteomes" id="UP001147653"/>
    </source>
</evidence>
<dbReference type="AlphaFoldDB" id="A0A9X3N6C3"/>
<organism evidence="1 2">
    <name type="scientific">Solirubrobacter phytolaccae</name>
    <dbReference type="NCBI Taxonomy" id="1404360"/>
    <lineage>
        <taxon>Bacteria</taxon>
        <taxon>Bacillati</taxon>
        <taxon>Actinomycetota</taxon>
        <taxon>Thermoleophilia</taxon>
        <taxon>Solirubrobacterales</taxon>
        <taxon>Solirubrobacteraceae</taxon>
        <taxon>Solirubrobacter</taxon>
    </lineage>
</organism>
<dbReference type="Proteomes" id="UP001147653">
    <property type="component" value="Unassembled WGS sequence"/>
</dbReference>
<dbReference type="RefSeq" id="WP_270024970.1">
    <property type="nucleotide sequence ID" value="NZ_JAPDDP010000014.1"/>
</dbReference>
<reference evidence="1" key="1">
    <citation type="submission" date="2022-10" db="EMBL/GenBank/DDBJ databases">
        <title>The WGS of Solirubrobacter phytolaccae KCTC 29190.</title>
        <authorList>
            <person name="Jiang Z."/>
        </authorList>
    </citation>
    <scope>NUCLEOTIDE SEQUENCE</scope>
    <source>
        <strain evidence="1">KCTC 29190</strain>
    </source>
</reference>